<evidence type="ECO:0000259" key="1">
    <source>
        <dbReference type="SMART" id="SM00382"/>
    </source>
</evidence>
<dbReference type="EMBL" id="LT598466">
    <property type="protein sequence ID" value="SCU83231.1"/>
    <property type="molecule type" value="Genomic_DNA"/>
</dbReference>
<proteinExistence type="predicted"/>
<reference evidence="3" key="1">
    <citation type="submission" date="2016-03" db="EMBL/GenBank/DDBJ databases">
        <authorList>
            <person name="Devillers H."/>
        </authorList>
    </citation>
    <scope>NUCLEOTIDE SEQUENCE [LARGE SCALE GENOMIC DNA]</scope>
</reference>
<dbReference type="Gene3D" id="3.40.50.300">
    <property type="entry name" value="P-loop containing nucleotide triphosphate hydrolases"/>
    <property type="match status" value="1"/>
</dbReference>
<sequence length="451" mass="52077">MLKQISLRILRFQSIMVRPMKRSKIMDSMGSSIENNAIEKLSHVALSEEQVNLKNDALKFVEDRLENYDGKPSMFVIQGDAGTGKSVILNVLFNEIQRRAKSNDCMNDVLTDTDNFLVVNHPEMLKLYHRISKPFPYISKSALERPTSLINRLEKSKLKADVVIVDEAHLLATSKDAFKRFYGENHLQELMKLAKVLLVVYDDKQSLRMGSYWDENTSDGSTLSGFFEILPTENKQWRNLQQQFRVVAENDTLEWIEALSTEGRILDFPKSVRSGKSSFDFRIWDDCSEMYSALRELNGKIGQCRMLATYDFPYRLDGKDYFVTCGDNFKVRWDRYAPRAVLPWSERPDTFEEVGSVYTIQGFDLNYAGVILGRCVDYDSETDSIKLIPSLYDDHAGFTKKKNINEVNDVKEKIIMNSINVLLTRGVKGLYIYAYNPNLRRRLRECVEKSL</sequence>
<dbReference type="Proteomes" id="UP000191024">
    <property type="component" value="Chromosome C"/>
</dbReference>
<feature type="domain" description="AAA+ ATPase" evidence="1">
    <location>
        <begin position="71"/>
        <end position="272"/>
    </location>
</feature>
<dbReference type="Pfam" id="PF09848">
    <property type="entry name" value="SLFN-g3_helicase"/>
    <property type="match status" value="1"/>
</dbReference>
<gene>
    <name evidence="2" type="ORF">LAMI_0C02476G</name>
</gene>
<accession>A0A1G4J187</accession>
<name>A0A1G4J187_9SACH</name>
<dbReference type="InterPro" id="IPR003593">
    <property type="entry name" value="AAA+_ATPase"/>
</dbReference>
<dbReference type="InterPro" id="IPR018647">
    <property type="entry name" value="SLFN_3-like_DNA/RNA_helicase"/>
</dbReference>
<protein>
    <submittedName>
        <fullName evidence="2">LAMI_0C02476g1_1</fullName>
    </submittedName>
</protein>
<organism evidence="2 3">
    <name type="scientific">Lachancea mirantina</name>
    <dbReference type="NCBI Taxonomy" id="1230905"/>
    <lineage>
        <taxon>Eukaryota</taxon>
        <taxon>Fungi</taxon>
        <taxon>Dikarya</taxon>
        <taxon>Ascomycota</taxon>
        <taxon>Saccharomycotina</taxon>
        <taxon>Saccharomycetes</taxon>
        <taxon>Saccharomycetales</taxon>
        <taxon>Saccharomycetaceae</taxon>
        <taxon>Lachancea</taxon>
    </lineage>
</organism>
<dbReference type="SMART" id="SM00382">
    <property type="entry name" value="AAA"/>
    <property type="match status" value="1"/>
</dbReference>
<dbReference type="OrthoDB" id="411123at2759"/>
<keyword evidence="3" id="KW-1185">Reference proteome</keyword>
<evidence type="ECO:0000313" key="3">
    <source>
        <dbReference type="Proteomes" id="UP000191024"/>
    </source>
</evidence>
<evidence type="ECO:0000313" key="2">
    <source>
        <dbReference type="EMBL" id="SCU83231.1"/>
    </source>
</evidence>
<dbReference type="SUPFAM" id="SSF52540">
    <property type="entry name" value="P-loop containing nucleoside triphosphate hydrolases"/>
    <property type="match status" value="1"/>
</dbReference>
<dbReference type="AlphaFoldDB" id="A0A1G4J187"/>
<dbReference type="InterPro" id="IPR027417">
    <property type="entry name" value="P-loop_NTPase"/>
</dbReference>